<name>A0A2G5EKZ2_AQUCA</name>
<evidence type="ECO:0000259" key="11">
    <source>
        <dbReference type="Pfam" id="PF03007"/>
    </source>
</evidence>
<dbReference type="UniPathway" id="UPA00282"/>
<evidence type="ECO:0000256" key="8">
    <source>
        <dbReference type="ARBA" id="ARBA00024360"/>
    </source>
</evidence>
<dbReference type="GO" id="GO:0005886">
    <property type="term" value="C:plasma membrane"/>
    <property type="evidence" value="ECO:0007669"/>
    <property type="project" value="UniProtKB-SubCell"/>
</dbReference>
<dbReference type="InParanoid" id="A0A2G5EKZ2"/>
<reference evidence="13 14" key="1">
    <citation type="submission" date="2017-09" db="EMBL/GenBank/DDBJ databases">
        <title>WGS assembly of Aquilegia coerulea Goldsmith.</title>
        <authorList>
            <person name="Hodges S."/>
            <person name="Kramer E."/>
            <person name="Nordborg M."/>
            <person name="Tomkins J."/>
            <person name="Borevitz J."/>
            <person name="Derieg N."/>
            <person name="Yan J."/>
            <person name="Mihaltcheva S."/>
            <person name="Hayes R.D."/>
            <person name="Rokhsar D."/>
        </authorList>
    </citation>
    <scope>NUCLEOTIDE SEQUENCE [LARGE SCALE GENOMIC DNA]</scope>
    <source>
        <strain evidence="14">cv. Goldsmith</strain>
    </source>
</reference>
<dbReference type="InterPro" id="IPR004255">
    <property type="entry name" value="O-acyltransferase_WSD1_N"/>
</dbReference>
<dbReference type="GO" id="GO:0047196">
    <property type="term" value="F:long-chain-alcohol O-fatty-acyltransferase activity"/>
    <property type="evidence" value="ECO:0007669"/>
    <property type="project" value="UniProtKB-EC"/>
</dbReference>
<evidence type="ECO:0000256" key="5">
    <source>
        <dbReference type="ARBA" id="ARBA00022679"/>
    </source>
</evidence>
<dbReference type="OrthoDB" id="619536at2759"/>
<keyword evidence="7" id="KW-0012">Acyltransferase</keyword>
<comment type="pathway">
    <text evidence="3">Glycerolipid metabolism; triacylglycerol biosynthesis.</text>
</comment>
<comment type="subcellular location">
    <subcellularLocation>
        <location evidence="1">Cell membrane</location>
        <topology evidence="1">Single-pass membrane protein</topology>
    </subcellularLocation>
    <subcellularLocation>
        <location evidence="2">Endoplasmic reticulum membrane</location>
    </subcellularLocation>
</comment>
<sequence>MANCISQIIQFGEDGLEPMNPSSQCLNTSYLSLGIIGIAESEIPIDVDKIMLPLRTDLLRVNPAFSSIVVWKNGKQWWKQVQVRFEDHVIVPTFPQGLSPESYTQYFEEYLSKISLDKLSETRPLWELHIIKYPTKSAAGILAFKMHHALGDGFSIMGALFSTLKRADNPSLPLTFPSTTSRSKEKKNICRSGLSFVSGCFNTINDIATSMMHTALFGDGPSAIRSGAHSVECLPVHTTRITFSLDDISQVRTKLGVTVNDVVIGIIFYGTHLYTKLMDQTSTKCRKTALVLLNTRMLIGYQSVDEMLEKNMWGNQFSFIHLPLPSYSDGQKVDLKEFILKAKKVIQRSRSSVAVHINGMLISLMGSLRGPEAVSKYVHSVLKNTSFAVSNLIGPTEKMAYADHPISNIYFTVTGSPQSLAFLVMSYVGNLTIAISGEKGFIELPLLVSCMNEAFKEILKEALT</sequence>
<keyword evidence="14" id="KW-1185">Reference proteome</keyword>
<gene>
    <name evidence="13" type="ORF">AQUCO_00700593v1</name>
</gene>
<evidence type="ECO:0000259" key="12">
    <source>
        <dbReference type="Pfam" id="PF06974"/>
    </source>
</evidence>
<dbReference type="Proteomes" id="UP000230069">
    <property type="component" value="Unassembled WGS sequence"/>
</dbReference>
<comment type="similarity">
    <text evidence="8">In the N-terminal section; belongs to the long-chain O-acyltransferase family.</text>
</comment>
<evidence type="ECO:0000313" key="14">
    <source>
        <dbReference type="Proteomes" id="UP000230069"/>
    </source>
</evidence>
<evidence type="ECO:0000256" key="9">
    <source>
        <dbReference type="ARBA" id="ARBA00047604"/>
    </source>
</evidence>
<dbReference type="EMBL" id="KZ305024">
    <property type="protein sequence ID" value="PIA56371.1"/>
    <property type="molecule type" value="Genomic_DNA"/>
</dbReference>
<dbReference type="STRING" id="218851.A0A2G5EKZ2"/>
<protein>
    <submittedName>
        <fullName evidence="13">Uncharacterized protein</fullName>
    </submittedName>
</protein>
<evidence type="ECO:0000256" key="6">
    <source>
        <dbReference type="ARBA" id="ARBA00022824"/>
    </source>
</evidence>
<dbReference type="InterPro" id="IPR009721">
    <property type="entry name" value="O-acyltransferase_WSD1_C"/>
</dbReference>
<evidence type="ECO:0000256" key="4">
    <source>
        <dbReference type="ARBA" id="ARBA00005189"/>
    </source>
</evidence>
<keyword evidence="5" id="KW-0808">Transferase</keyword>
<dbReference type="Pfam" id="PF03007">
    <property type="entry name" value="WS_DGAT_cat"/>
    <property type="match status" value="1"/>
</dbReference>
<comment type="catalytic activity">
    <reaction evidence="10">
        <text>an acyl-CoA + a 1,2-diacyl-sn-glycerol = a triacyl-sn-glycerol + CoA</text>
        <dbReference type="Rhea" id="RHEA:10868"/>
        <dbReference type="ChEBI" id="CHEBI:17815"/>
        <dbReference type="ChEBI" id="CHEBI:57287"/>
        <dbReference type="ChEBI" id="CHEBI:58342"/>
        <dbReference type="ChEBI" id="CHEBI:64615"/>
        <dbReference type="EC" id="2.3.1.20"/>
    </reaction>
</comment>
<dbReference type="PANTHER" id="PTHR31650">
    <property type="entry name" value="O-ACYLTRANSFERASE (WSD1-LIKE) FAMILY PROTEIN"/>
    <property type="match status" value="1"/>
</dbReference>
<evidence type="ECO:0000256" key="2">
    <source>
        <dbReference type="ARBA" id="ARBA00004586"/>
    </source>
</evidence>
<evidence type="ECO:0000313" key="13">
    <source>
        <dbReference type="EMBL" id="PIA56371.1"/>
    </source>
</evidence>
<feature type="domain" description="O-acyltransferase WSD1-like N-terminal" evidence="11">
    <location>
        <begin position="103"/>
        <end position="263"/>
    </location>
</feature>
<comment type="pathway">
    <text evidence="4">Lipid metabolism.</text>
</comment>
<comment type="catalytic activity">
    <reaction evidence="9">
        <text>a long chain fatty alcohol + a fatty acyl-CoA = a long-chain alcohol wax ester + CoA</text>
        <dbReference type="Rhea" id="RHEA:38443"/>
        <dbReference type="ChEBI" id="CHEBI:17135"/>
        <dbReference type="ChEBI" id="CHEBI:57287"/>
        <dbReference type="ChEBI" id="CHEBI:77636"/>
        <dbReference type="ChEBI" id="CHEBI:235323"/>
        <dbReference type="EC" id="2.3.1.75"/>
    </reaction>
</comment>
<dbReference type="GO" id="GO:0005789">
    <property type="term" value="C:endoplasmic reticulum membrane"/>
    <property type="evidence" value="ECO:0007669"/>
    <property type="project" value="UniProtKB-SubCell"/>
</dbReference>
<organism evidence="13 14">
    <name type="scientific">Aquilegia coerulea</name>
    <name type="common">Rocky mountain columbine</name>
    <dbReference type="NCBI Taxonomy" id="218851"/>
    <lineage>
        <taxon>Eukaryota</taxon>
        <taxon>Viridiplantae</taxon>
        <taxon>Streptophyta</taxon>
        <taxon>Embryophyta</taxon>
        <taxon>Tracheophyta</taxon>
        <taxon>Spermatophyta</taxon>
        <taxon>Magnoliopsida</taxon>
        <taxon>Ranunculales</taxon>
        <taxon>Ranunculaceae</taxon>
        <taxon>Thalictroideae</taxon>
        <taxon>Aquilegia</taxon>
    </lineage>
</organism>
<evidence type="ECO:0000256" key="1">
    <source>
        <dbReference type="ARBA" id="ARBA00004162"/>
    </source>
</evidence>
<feature type="domain" description="O-acyltransferase WSD1 C-terminal" evidence="12">
    <location>
        <begin position="313"/>
        <end position="458"/>
    </location>
</feature>
<dbReference type="GO" id="GO:0019432">
    <property type="term" value="P:triglyceride biosynthetic process"/>
    <property type="evidence" value="ECO:0007669"/>
    <property type="project" value="UniProtKB-UniPathway"/>
</dbReference>
<dbReference type="PANTHER" id="PTHR31650:SF34">
    <property type="entry name" value="O-ACYLTRANSFERASE WSD1-LIKE ISOFORM X1"/>
    <property type="match status" value="1"/>
</dbReference>
<proteinExistence type="inferred from homology"/>
<dbReference type="InterPro" id="IPR045034">
    <property type="entry name" value="O-acyltransferase_WSD1-like"/>
</dbReference>
<evidence type="ECO:0000256" key="10">
    <source>
        <dbReference type="ARBA" id="ARBA00048109"/>
    </source>
</evidence>
<dbReference type="AlphaFoldDB" id="A0A2G5EKZ2"/>
<dbReference type="GO" id="GO:0004144">
    <property type="term" value="F:diacylglycerol O-acyltransferase activity"/>
    <property type="evidence" value="ECO:0007669"/>
    <property type="project" value="UniProtKB-EC"/>
</dbReference>
<keyword evidence="6" id="KW-0256">Endoplasmic reticulum</keyword>
<evidence type="ECO:0000256" key="7">
    <source>
        <dbReference type="ARBA" id="ARBA00023315"/>
    </source>
</evidence>
<evidence type="ECO:0000256" key="3">
    <source>
        <dbReference type="ARBA" id="ARBA00004771"/>
    </source>
</evidence>
<accession>A0A2G5EKZ2</accession>
<dbReference type="Pfam" id="PF06974">
    <property type="entry name" value="WS_DGAT_C"/>
    <property type="match status" value="1"/>
</dbReference>